<feature type="region of interest" description="Disordered" evidence="1">
    <location>
        <begin position="1"/>
        <end position="116"/>
    </location>
</feature>
<feature type="compositionally biased region" description="Acidic residues" evidence="1">
    <location>
        <begin position="2412"/>
        <end position="2435"/>
    </location>
</feature>
<dbReference type="Pfam" id="PF14228">
    <property type="entry name" value="MOR2-PAG1_mid"/>
    <property type="match status" value="2"/>
</dbReference>
<feature type="compositionally biased region" description="Polar residues" evidence="1">
    <location>
        <begin position="42"/>
        <end position="54"/>
    </location>
</feature>
<dbReference type="STRING" id="1353009.A0A1Y2J181"/>
<evidence type="ECO:0008006" key="7">
    <source>
        <dbReference type="Google" id="ProtNLM"/>
    </source>
</evidence>
<dbReference type="InterPro" id="IPR039867">
    <property type="entry name" value="Furry/Tao3/Mor2"/>
</dbReference>
<accession>A0A1Y2J181</accession>
<dbReference type="GO" id="GO:0030427">
    <property type="term" value="C:site of polarized growth"/>
    <property type="evidence" value="ECO:0007669"/>
    <property type="project" value="TreeGrafter"/>
</dbReference>
<evidence type="ECO:0000259" key="4">
    <source>
        <dbReference type="Pfam" id="PF14228"/>
    </source>
</evidence>
<dbReference type="InterPro" id="IPR025614">
    <property type="entry name" value="Cell_morpho_N"/>
</dbReference>
<feature type="compositionally biased region" description="Polar residues" evidence="1">
    <location>
        <begin position="69"/>
        <end position="79"/>
    </location>
</feature>
<dbReference type="OrthoDB" id="6287725at2759"/>
<dbReference type="Pfam" id="PF14222">
    <property type="entry name" value="MOR2-PAG1_N"/>
    <property type="match status" value="1"/>
</dbReference>
<organism evidence="5 6">
    <name type="scientific">Trametes coccinea (strain BRFM310)</name>
    <name type="common">Pycnoporus coccineus</name>
    <dbReference type="NCBI Taxonomy" id="1353009"/>
    <lineage>
        <taxon>Eukaryota</taxon>
        <taxon>Fungi</taxon>
        <taxon>Dikarya</taxon>
        <taxon>Basidiomycota</taxon>
        <taxon>Agaricomycotina</taxon>
        <taxon>Agaricomycetes</taxon>
        <taxon>Polyporales</taxon>
        <taxon>Polyporaceae</taxon>
        <taxon>Trametes</taxon>
    </lineage>
</organism>
<gene>
    <name evidence="5" type="ORF">PYCCODRAFT_1463459</name>
</gene>
<dbReference type="GO" id="GO:0000902">
    <property type="term" value="P:cell morphogenesis"/>
    <property type="evidence" value="ECO:0007669"/>
    <property type="project" value="InterPro"/>
</dbReference>
<feature type="compositionally biased region" description="Polar residues" evidence="1">
    <location>
        <begin position="169"/>
        <end position="178"/>
    </location>
</feature>
<dbReference type="Pfam" id="PF14225">
    <property type="entry name" value="MOR2-PAG1_C"/>
    <property type="match status" value="1"/>
</dbReference>
<feature type="compositionally biased region" description="Low complexity" evidence="1">
    <location>
        <begin position="2343"/>
        <end position="2353"/>
    </location>
</feature>
<evidence type="ECO:0000259" key="2">
    <source>
        <dbReference type="Pfam" id="PF14222"/>
    </source>
</evidence>
<evidence type="ECO:0000259" key="3">
    <source>
        <dbReference type="Pfam" id="PF14225"/>
    </source>
</evidence>
<reference evidence="5 6" key="1">
    <citation type="journal article" date="2015" name="Biotechnol. Biofuels">
        <title>Enhanced degradation of softwood versus hardwood by the white-rot fungus Pycnoporus coccineus.</title>
        <authorList>
            <person name="Couturier M."/>
            <person name="Navarro D."/>
            <person name="Chevret D."/>
            <person name="Henrissat B."/>
            <person name="Piumi F."/>
            <person name="Ruiz-Duenas F.J."/>
            <person name="Martinez A.T."/>
            <person name="Grigoriev I.V."/>
            <person name="Riley R."/>
            <person name="Lipzen A."/>
            <person name="Berrin J.G."/>
            <person name="Master E.R."/>
            <person name="Rosso M.N."/>
        </authorList>
    </citation>
    <scope>NUCLEOTIDE SEQUENCE [LARGE SCALE GENOMIC DNA]</scope>
    <source>
        <strain evidence="5 6">BRFM310</strain>
    </source>
</reference>
<dbReference type="InterPro" id="IPR029473">
    <property type="entry name" value="MOR2-PAG1_mid"/>
</dbReference>
<feature type="domain" description="Cell morphogenesis protein N-terminal" evidence="2">
    <location>
        <begin position="376"/>
        <end position="930"/>
    </location>
</feature>
<feature type="region of interest" description="Disordered" evidence="1">
    <location>
        <begin position="2400"/>
        <end position="2461"/>
    </location>
</feature>
<evidence type="ECO:0000313" key="6">
    <source>
        <dbReference type="Proteomes" id="UP000193067"/>
    </source>
</evidence>
<feature type="domain" description="Cell morphogenesis central region" evidence="4">
    <location>
        <begin position="1470"/>
        <end position="1688"/>
    </location>
</feature>
<feature type="domain" description="Cell morphogenesis protein C-terminal" evidence="3">
    <location>
        <begin position="1971"/>
        <end position="2220"/>
    </location>
</feature>
<keyword evidence="6" id="KW-1185">Reference proteome</keyword>
<feature type="region of interest" description="Disordered" evidence="1">
    <location>
        <begin position="2338"/>
        <end position="2360"/>
    </location>
</feature>
<dbReference type="Proteomes" id="UP000193067">
    <property type="component" value="Unassembled WGS sequence"/>
</dbReference>
<feature type="domain" description="Cell morphogenesis central region" evidence="4">
    <location>
        <begin position="1761"/>
        <end position="1927"/>
    </location>
</feature>
<dbReference type="InterPro" id="IPR025481">
    <property type="entry name" value="Cell_Morphogen_C"/>
</dbReference>
<feature type="region of interest" description="Disordered" evidence="1">
    <location>
        <begin position="158"/>
        <end position="263"/>
    </location>
</feature>
<name>A0A1Y2J181_TRAC3</name>
<proteinExistence type="predicted"/>
<feature type="compositionally biased region" description="Pro residues" evidence="1">
    <location>
        <begin position="231"/>
        <end position="240"/>
    </location>
</feature>
<dbReference type="InterPro" id="IPR016024">
    <property type="entry name" value="ARM-type_fold"/>
</dbReference>
<sequence>MGSEGMQITIPDFNDDDDFRPAPSLFGRAQTSVWGNAGGSSSGLDSPTILTPQATFDRPGGSYFHNRGDSITSQDSGQSVPYAGAGTVPRKASKTTPFTHSTQSSVATTSSSPFTKKSSFASLRNAFKSTKSNDAPPPMPPLDMQAYPALKNPFARSTSSLAHAPPVPSRQTTMNANPLQFRPATPGGGDGRSKTPKHKDYARSQHSHSGSIFYNSDGGSDHGHGFYPMSSSPPPVPPMPSAFGAHAEDAASFSDSEEKPALDPRTPADYALHAIFIRFAASAESHIDEFLRLPLDRDPHLEDYMGPAVDEKFDEMLSSLGKVAQRNAKPVVDSIMRWRKSQSDPASQDLVQYHLSQSPSGTRALRMPDVPQALNERKSLASVYIMCRALIAVTRSISKDGLPDIVGHGLEELTFEPFKRHDPRLSMQSANYRAIGDLHAALLGHLADIRFESVTDRFLTELGPIAAGQVGKDADPKYENLVKGLRHIHIKVWPPERFEEGAEFLASLSKSFDNAHGNRLKTIFAETLVQLLHPIGKTAQAEVNHPEWAKAIEVIYPKARDMTAKPRYWHVAYPLAVTALCVAPHEYFLRNWSACFEAGLSKLKEKPHRITVLNGILRLLWTYLYRCHEPLSTASAKLDGVFKHFFPSNRLGINPPEEHLQPFIYMVHFALSRHFDVGSELCLDLLQERSVNSQPTQVAHLLAPERMTIATQAILLSLHLIEREEPMPSWPMSTDFTSIPAWEDYPSSSGPLPSSVAAKSNWTDFLDRATSCLSVVVLACYQSVGKWSVLDDQWATSRLGLAYEEAHNYVVRHHPEGSVGYSEHYAPQINVLQVIYQSWPRLLPSSLSPDDAFDMLIRGVIHIEPAVGESATLALQRFMADPSYSSVLLARFSAFLFSTSAITQEGFGMRLPVECTRIVNLWISFVDRWIHDTMQKPAHGWTNEETDNVMARVEEIETGALFLLAHRKASAYTAGVKAIRLLKVLMEHMNPEPSTPSSIYPQELFAFVHGLFEDGASNHFFRGLDDVLEADELVRLGQWRQSGRTDKLLRLADSEHSIDRILWRHVYPSFVQAYMDHAPSVGTSLREKLVAAAARGTQIMQQLSGITSRVPVNHPQRSGSSGDRDGARLVAENRDHISQWHVWMKLICATAPVTDSRAAMGGIRDHSRARSDTDFGAEQMQTTHDLFWALSRFLDSDYTIFRDLAVSCISSFPASGYSQLLEDLSKLQSRQHYDDPRTKGVITAPMIGRARRQERFHTAVARIYFLTAHSLQDQRSTGRQAALTYVLKYVRTTQSFLTSPDNRDRFSMQRLRRYFCGTIERLFDALATLKDSDRFIPHNLHLALYTMCEEWCQLGKQSEDVKRRLVYMQTMAAKSYTDPASQAEIIQVFQTETRALSNAAIGAMAAVCQKAFFPPDVESNSPTDRQALDSVKPLQVGPTLDRLTAILASFHEPVQAAGKKALRSLVCYPRSNPNLLDECLRRAFVMTRELDTSNARFFEVVADAVCSGAATAFSFAQIVCLGLSNLCHPLLEIRRQAFNMLELIHEQSMGIISLSQYEAAVGSSAPSTYLHAHRLISDVLAGEHPDQAIKVLAQLAEWLPRVFDNRSDRGVLLLLQSLEYWVPNIDLMNDDKSGLSSEGRLTIYHLMVLTLRYAESYAEQILVLWTRLVDPPNESNGHAVIRFLLEQSHKVGSTIFIGCAAKIVACLSQSVVGRQIVEELCSVVEPARMLPSLEHKLAHPNDEDLELWSDLDILFSEKPRLSLGVAQFALLFLSETALERYWEFQDQLPVLFHALFMHLDHRQTFVQQRARHMLFQLLRSCLTGYDELPDRSLYRSRPELKASLHELEKEVEARMWKEDESSADVEAKMRWFGNAVLNLVEPLHPKLSEQWGTLALNWGTACSIRPVAFRSLQLYRALSPRIGPTHVGMLLGRLANTIADEELAIQSFNVEILSTLTSLASSSDLEFSQLPQLFWCAVACLSTTVETEFLHTLQLLDAVLTRVDLDDPDTAELLFAYMPTHWTGTTTLQSSLLTGLRSSVTSDLTIKLLQRLAKVQDSRLIDPTEGRVRDLYTLSLPWCLRAMSEDIKDEALQDFALNISRLAEEEERPSIERIMTSFAKGRFRTKDDFLRQSVSSLREHYGVDHWTEVITLLMGLVLNNERWLQVHTMQILKVLFQQRETKSQVDLLGSELLMPLLRLLETDRAPQALDVLDEPMQISGGPAAKHVLRMSLHHHLRADARDVESVADVFGIPQPSGWCVPRAAVRRDACRANVEAVFDLGKGTLRPSRIDFQPDDEQGHLAALGLVGLSGHGHGADGHEDDLGDMVQNLHELSSFFQEDPSSVDSAGSSSGALTPGPAPQRQLEARVAAILAKSTTDGADKDIPPTPFVDAFNVGAGAGAGGTTTGLSPTYEEDSEEDEEGDESDSDTESDLFEYDSPSFARFLRTPGAAPPNGVAHSSH</sequence>
<evidence type="ECO:0000256" key="1">
    <source>
        <dbReference type="SAM" id="MobiDB-lite"/>
    </source>
</evidence>
<dbReference type="SUPFAM" id="SSF48371">
    <property type="entry name" value="ARM repeat"/>
    <property type="match status" value="1"/>
</dbReference>
<evidence type="ECO:0000313" key="5">
    <source>
        <dbReference type="EMBL" id="OSD07158.1"/>
    </source>
</evidence>
<dbReference type="PANTHER" id="PTHR12295">
    <property type="entry name" value="FURRY-RELATED"/>
    <property type="match status" value="1"/>
</dbReference>
<dbReference type="GO" id="GO:0005938">
    <property type="term" value="C:cell cortex"/>
    <property type="evidence" value="ECO:0007669"/>
    <property type="project" value="TreeGrafter"/>
</dbReference>
<dbReference type="EMBL" id="KZ084088">
    <property type="protein sequence ID" value="OSD07158.1"/>
    <property type="molecule type" value="Genomic_DNA"/>
</dbReference>
<feature type="compositionally biased region" description="Polar residues" evidence="1">
    <location>
        <begin position="207"/>
        <end position="218"/>
    </location>
</feature>
<protein>
    <recommendedName>
        <fullName evidence="7">Cell morphogenesis protein</fullName>
    </recommendedName>
</protein>
<dbReference type="PANTHER" id="PTHR12295:SF30">
    <property type="entry name" value="PROTEIN FURRY"/>
    <property type="match status" value="1"/>
</dbReference>
<feature type="compositionally biased region" description="Low complexity" evidence="1">
    <location>
        <begin position="99"/>
        <end position="116"/>
    </location>
</feature>